<dbReference type="PANTHER" id="PTHR24321">
    <property type="entry name" value="DEHYDROGENASES, SHORT CHAIN"/>
    <property type="match status" value="1"/>
</dbReference>
<dbReference type="Proteomes" id="UP001500392">
    <property type="component" value="Unassembled WGS sequence"/>
</dbReference>
<sequence length="248" mass="25743">MFDFKNKIVFITGAGAGLGLGCAIGFAKAGAKIAVADISEKAVAAAIAELNALGAETLALQGDVSKACDVQVMIDSIVAKWGRIDVAVNNAGISAPILPVAETLEDDYDRVMGVNLKGVWLCMRAELQVMLKQNSGCIVNMASALSQRVFPGASFYVSSKFAVAGLTRTAAVEYANSPIRINAVCPGNVATPLVMSTVDDLDSLASLHAMKRLGTPEEVANAVMFLASDLSSFNTGTLLPVDGGWTAQ</sequence>
<dbReference type="InterPro" id="IPR036291">
    <property type="entry name" value="NAD(P)-bd_dom_sf"/>
</dbReference>
<dbReference type="SUPFAM" id="SSF51735">
    <property type="entry name" value="NAD(P)-binding Rossmann-fold domains"/>
    <property type="match status" value="1"/>
</dbReference>
<dbReference type="NCBIfam" id="NF005559">
    <property type="entry name" value="PRK07231.1"/>
    <property type="match status" value="1"/>
</dbReference>
<protein>
    <submittedName>
        <fullName evidence="3">SDR family oxidoreductase</fullName>
    </submittedName>
</protein>
<dbReference type="PROSITE" id="PS51257">
    <property type="entry name" value="PROKAR_LIPOPROTEIN"/>
    <property type="match status" value="1"/>
</dbReference>
<dbReference type="PRINTS" id="PR00080">
    <property type="entry name" value="SDRFAMILY"/>
</dbReference>
<dbReference type="PANTHER" id="PTHR24321:SF8">
    <property type="entry name" value="ESTRADIOL 17-BETA-DEHYDROGENASE 8-RELATED"/>
    <property type="match status" value="1"/>
</dbReference>
<evidence type="ECO:0000313" key="3">
    <source>
        <dbReference type="EMBL" id="GAA4094408.1"/>
    </source>
</evidence>
<dbReference type="PROSITE" id="PS00061">
    <property type="entry name" value="ADH_SHORT"/>
    <property type="match status" value="1"/>
</dbReference>
<gene>
    <name evidence="3" type="ORF">GCM10022414_18010</name>
</gene>
<dbReference type="RefSeq" id="WP_344934875.1">
    <property type="nucleotide sequence ID" value="NZ_BAABDM010000002.1"/>
</dbReference>
<dbReference type="PRINTS" id="PR00081">
    <property type="entry name" value="GDHRDH"/>
</dbReference>
<dbReference type="CDD" id="cd05233">
    <property type="entry name" value="SDR_c"/>
    <property type="match status" value="1"/>
</dbReference>
<dbReference type="Gene3D" id="3.40.50.720">
    <property type="entry name" value="NAD(P)-binding Rossmann-like Domain"/>
    <property type="match status" value="1"/>
</dbReference>
<evidence type="ECO:0000313" key="4">
    <source>
        <dbReference type="Proteomes" id="UP001500392"/>
    </source>
</evidence>
<evidence type="ECO:0000256" key="2">
    <source>
        <dbReference type="ARBA" id="ARBA00023002"/>
    </source>
</evidence>
<dbReference type="Pfam" id="PF13561">
    <property type="entry name" value="adh_short_C2"/>
    <property type="match status" value="1"/>
</dbReference>
<accession>A0ABP7WRL3</accession>
<proteinExistence type="inferred from homology"/>
<dbReference type="InterPro" id="IPR020904">
    <property type="entry name" value="Sc_DH/Rdtase_CS"/>
</dbReference>
<organism evidence="3 4">
    <name type="scientific">Zhongshania borealis</name>
    <dbReference type="NCBI Taxonomy" id="889488"/>
    <lineage>
        <taxon>Bacteria</taxon>
        <taxon>Pseudomonadati</taxon>
        <taxon>Pseudomonadota</taxon>
        <taxon>Gammaproteobacteria</taxon>
        <taxon>Cellvibrionales</taxon>
        <taxon>Spongiibacteraceae</taxon>
        <taxon>Zhongshania</taxon>
    </lineage>
</organism>
<keyword evidence="4" id="KW-1185">Reference proteome</keyword>
<evidence type="ECO:0000256" key="1">
    <source>
        <dbReference type="ARBA" id="ARBA00006484"/>
    </source>
</evidence>
<comment type="caution">
    <text evidence="3">The sequence shown here is derived from an EMBL/GenBank/DDBJ whole genome shotgun (WGS) entry which is preliminary data.</text>
</comment>
<dbReference type="EMBL" id="BAABDM010000002">
    <property type="protein sequence ID" value="GAA4094408.1"/>
    <property type="molecule type" value="Genomic_DNA"/>
</dbReference>
<reference evidence="4" key="1">
    <citation type="journal article" date="2019" name="Int. J. Syst. Evol. Microbiol.">
        <title>The Global Catalogue of Microorganisms (GCM) 10K type strain sequencing project: providing services to taxonomists for standard genome sequencing and annotation.</title>
        <authorList>
            <consortium name="The Broad Institute Genomics Platform"/>
            <consortium name="The Broad Institute Genome Sequencing Center for Infectious Disease"/>
            <person name="Wu L."/>
            <person name="Ma J."/>
        </authorList>
    </citation>
    <scope>NUCLEOTIDE SEQUENCE [LARGE SCALE GENOMIC DNA]</scope>
    <source>
        <strain evidence="4">JCM 17304</strain>
    </source>
</reference>
<name>A0ABP7WRL3_9GAMM</name>
<keyword evidence="2" id="KW-0560">Oxidoreductase</keyword>
<dbReference type="InterPro" id="IPR002347">
    <property type="entry name" value="SDR_fam"/>
</dbReference>
<comment type="similarity">
    <text evidence="1">Belongs to the short-chain dehydrogenases/reductases (SDR) family.</text>
</comment>